<sequence length="331" mass="37060">MLKNIVAGLVIFSSFSYGASFDCSKESSKVGQLICNTPELSRMDDELYVDYLQAKLVTGNNAEFKKLVKQNWKLRQDNCETVECIADWYKRSTVLYRNIANVNASKNIETKKTNPNEYFYAEPVKLDGLLLNESVGFPSLRLFEIISVSSKDGGKEADELPEFGVGVTQLVITRDNLWEQFEKYKGKPATVTCGLFHAHTAHHKTPVMCNVIDISPDENQSSNDNRASSNHDVKSSNTLDDFFKSNPELSNNIYIKKAIKDVAAALSLQDSFISPSTNSSVLRATSDNLKENGYEYGRLAIRTLQDNCRIGAGDLWGLRDKECSIILSYKD</sequence>
<name>A0ABX6JRD4_9GAMM</name>
<dbReference type="RefSeq" id="WP_156733206.1">
    <property type="nucleotide sequence ID" value="NZ_CP045008.1"/>
</dbReference>
<proteinExistence type="predicted"/>
<feature type="domain" description="DUF4431" evidence="2">
    <location>
        <begin position="169"/>
        <end position="214"/>
    </location>
</feature>
<dbReference type="Proteomes" id="UP000501338">
    <property type="component" value="Chromosome"/>
</dbReference>
<dbReference type="InterPro" id="IPR027826">
    <property type="entry name" value="DUF4431"/>
</dbReference>
<dbReference type="Pfam" id="PF14485">
    <property type="entry name" value="DUF4431"/>
    <property type="match status" value="1"/>
</dbReference>
<feature type="region of interest" description="Disordered" evidence="1">
    <location>
        <begin position="214"/>
        <end position="233"/>
    </location>
</feature>
<gene>
    <name evidence="3" type="ORF">GTH23_10080</name>
</gene>
<evidence type="ECO:0000259" key="2">
    <source>
        <dbReference type="Pfam" id="PF14485"/>
    </source>
</evidence>
<evidence type="ECO:0000313" key="4">
    <source>
        <dbReference type="Proteomes" id="UP000501338"/>
    </source>
</evidence>
<dbReference type="EMBL" id="CP047340">
    <property type="protein sequence ID" value="QIF90365.1"/>
    <property type="molecule type" value="Genomic_DNA"/>
</dbReference>
<keyword evidence="4" id="KW-1185">Reference proteome</keyword>
<evidence type="ECO:0000313" key="3">
    <source>
        <dbReference type="EMBL" id="QIF90365.1"/>
    </source>
</evidence>
<protein>
    <submittedName>
        <fullName evidence="3">DUF4431 domain-containing protein</fullName>
    </submittedName>
</protein>
<evidence type="ECO:0000256" key="1">
    <source>
        <dbReference type="SAM" id="MobiDB-lite"/>
    </source>
</evidence>
<reference evidence="3 4" key="1">
    <citation type="submission" date="2020-01" db="EMBL/GenBank/DDBJ databases">
        <title>The genomic epidemiology of tigecycline resistance gene tet(X) variants in a swine farm in China.</title>
        <authorList>
            <person name="Peng K."/>
            <person name="Li R."/>
        </authorList>
    </citation>
    <scope>NUCLEOTIDE SEQUENCE [LARGE SCALE GENOMIC DNA]</scope>
    <source>
        <strain evidence="3 4">ZF1</strain>
    </source>
</reference>
<organism evidence="3 4">
    <name type="scientific">Proteus terrae subsp. cibarius</name>
    <dbReference type="NCBI Taxonomy" id="626774"/>
    <lineage>
        <taxon>Bacteria</taxon>
        <taxon>Pseudomonadati</taxon>
        <taxon>Pseudomonadota</taxon>
        <taxon>Gammaproteobacteria</taxon>
        <taxon>Enterobacterales</taxon>
        <taxon>Morganellaceae</taxon>
        <taxon>Proteus</taxon>
    </lineage>
</organism>
<accession>A0ABX6JRD4</accession>
<feature type="compositionally biased region" description="Polar residues" evidence="1">
    <location>
        <begin position="217"/>
        <end position="228"/>
    </location>
</feature>